<accession>R7YAR5</accession>
<dbReference type="Proteomes" id="UP000013569">
    <property type="component" value="Unassembled WGS sequence"/>
</dbReference>
<protein>
    <submittedName>
        <fullName evidence="1">Uncharacterized protein</fullName>
    </submittedName>
</protein>
<evidence type="ECO:0000313" key="1">
    <source>
        <dbReference type="EMBL" id="EON33095.1"/>
    </source>
</evidence>
<name>R7YAR5_9ACTN</name>
<reference evidence="1 2" key="1">
    <citation type="journal article" date="2013" name="Genome Announc.">
        <title>Draft Genome Sequence of a Benzothiophene-Desulfurizing Bacterium, Gordona terrae Strain C-6.</title>
        <authorList>
            <person name="Wang W."/>
            <person name="Ma T."/>
            <person name="Ren Y."/>
            <person name="Li G."/>
        </authorList>
    </citation>
    <scope>NUCLEOTIDE SEQUENCE [LARGE SCALE GENOMIC DNA]</scope>
    <source>
        <strain evidence="1 2">C-6</strain>
    </source>
</reference>
<proteinExistence type="predicted"/>
<dbReference type="AlphaFoldDB" id="R7YAR5"/>
<sequence>MGGASTAISAVASTIEGYTLASSFSTLTGAFAGATNPMTEVAGSGDQHVTTSLTNAAGAVTAFSEMITSFKNSTVELDGENATFIRQAVSYPAGPA</sequence>
<evidence type="ECO:0000313" key="2">
    <source>
        <dbReference type="Proteomes" id="UP000013569"/>
    </source>
</evidence>
<dbReference type="EMBL" id="AQPW01000007">
    <property type="protein sequence ID" value="EON33095.1"/>
    <property type="molecule type" value="Genomic_DNA"/>
</dbReference>
<organism evidence="1 2">
    <name type="scientific">Gordonia terrae C-6</name>
    <dbReference type="NCBI Taxonomy" id="1316928"/>
    <lineage>
        <taxon>Bacteria</taxon>
        <taxon>Bacillati</taxon>
        <taxon>Actinomycetota</taxon>
        <taxon>Actinomycetes</taxon>
        <taxon>Mycobacteriales</taxon>
        <taxon>Gordoniaceae</taxon>
        <taxon>Gordonia</taxon>
    </lineage>
</organism>
<gene>
    <name evidence="1" type="ORF">GTC6_08749</name>
</gene>
<comment type="caution">
    <text evidence="1">The sequence shown here is derived from an EMBL/GenBank/DDBJ whole genome shotgun (WGS) entry which is preliminary data.</text>
</comment>
<dbReference type="PATRIC" id="fig|1316928.3.peg.1749"/>